<dbReference type="EMBL" id="JBBNAG010000003">
    <property type="protein sequence ID" value="KAK9148566.1"/>
    <property type="molecule type" value="Genomic_DNA"/>
</dbReference>
<keyword evidence="2" id="KW-1185">Reference proteome</keyword>
<proteinExistence type="predicted"/>
<organism evidence="1 2">
    <name type="scientific">Stephania cephalantha</name>
    <dbReference type="NCBI Taxonomy" id="152367"/>
    <lineage>
        <taxon>Eukaryota</taxon>
        <taxon>Viridiplantae</taxon>
        <taxon>Streptophyta</taxon>
        <taxon>Embryophyta</taxon>
        <taxon>Tracheophyta</taxon>
        <taxon>Spermatophyta</taxon>
        <taxon>Magnoliopsida</taxon>
        <taxon>Ranunculales</taxon>
        <taxon>Menispermaceae</taxon>
        <taxon>Menispermoideae</taxon>
        <taxon>Cissampelideae</taxon>
        <taxon>Stephania</taxon>
    </lineage>
</organism>
<evidence type="ECO:0000313" key="2">
    <source>
        <dbReference type="Proteomes" id="UP001419268"/>
    </source>
</evidence>
<name>A0AAP0K9M0_9MAGN</name>
<accession>A0AAP0K9M0</accession>
<dbReference type="Proteomes" id="UP001419268">
    <property type="component" value="Unassembled WGS sequence"/>
</dbReference>
<reference evidence="1 2" key="1">
    <citation type="submission" date="2024-01" db="EMBL/GenBank/DDBJ databases">
        <title>Genome assemblies of Stephania.</title>
        <authorList>
            <person name="Yang L."/>
        </authorList>
    </citation>
    <scope>NUCLEOTIDE SEQUENCE [LARGE SCALE GENOMIC DNA]</scope>
    <source>
        <strain evidence="1">JXDWG</strain>
        <tissue evidence="1">Leaf</tissue>
    </source>
</reference>
<evidence type="ECO:0000313" key="1">
    <source>
        <dbReference type="EMBL" id="KAK9148566.1"/>
    </source>
</evidence>
<comment type="caution">
    <text evidence="1">The sequence shown here is derived from an EMBL/GenBank/DDBJ whole genome shotgun (WGS) entry which is preliminary data.</text>
</comment>
<dbReference type="AlphaFoldDB" id="A0AAP0K9M0"/>
<protein>
    <submittedName>
        <fullName evidence="1">Uncharacterized protein</fullName>
    </submittedName>
</protein>
<sequence length="80" mass="9116">MAVMEAEIRDRITNPDNQLLDPRLCSVDDRSPKPRTNAGFDRAFAIRSAKKALMETKMSIIETVVCGGDWSLSRMFQHKF</sequence>
<gene>
    <name evidence="1" type="ORF">Scep_007323</name>
</gene>